<keyword evidence="1" id="KW-0812">Transmembrane</keyword>
<dbReference type="GO" id="GO:0005783">
    <property type="term" value="C:endoplasmic reticulum"/>
    <property type="evidence" value="ECO:0007669"/>
    <property type="project" value="TreeGrafter"/>
</dbReference>
<dbReference type="PANTHER" id="PTHR46346">
    <property type="entry name" value="PHOSPHATIDYLINOSITOL N-ACETYLGLUCOSAMINYLTRANSFERASE SUBUNIT P"/>
    <property type="match status" value="1"/>
</dbReference>
<keyword evidence="3" id="KW-0328">Glycosyltransferase</keyword>
<accession>A0A2Y9QAP0</accession>
<dbReference type="KEGG" id="tmu:105756921"/>
<evidence type="ECO:0000256" key="1">
    <source>
        <dbReference type="SAM" id="Phobius"/>
    </source>
</evidence>
<proteinExistence type="predicted"/>
<feature type="transmembrane region" description="Helical" evidence="1">
    <location>
        <begin position="171"/>
        <end position="194"/>
    </location>
</feature>
<dbReference type="GO" id="GO:0016757">
    <property type="term" value="F:glycosyltransferase activity"/>
    <property type="evidence" value="ECO:0007669"/>
    <property type="project" value="UniProtKB-KW"/>
</dbReference>
<dbReference type="STRING" id="127582.A0A2Y9QAP0"/>
<evidence type="ECO:0000313" key="2">
    <source>
        <dbReference type="Proteomes" id="UP000248480"/>
    </source>
</evidence>
<dbReference type="CTD" id="51227"/>
<keyword evidence="2" id="KW-1185">Reference proteome</keyword>
<dbReference type="Proteomes" id="UP000248480">
    <property type="component" value="Unplaced"/>
</dbReference>
<dbReference type="GO" id="GO:0016020">
    <property type="term" value="C:membrane"/>
    <property type="evidence" value="ECO:0007669"/>
    <property type="project" value="GOC"/>
</dbReference>
<keyword evidence="3" id="KW-0808">Transferase</keyword>
<dbReference type="InParanoid" id="A0A2Y9QAP0"/>
<dbReference type="GeneID" id="105756921"/>
<organism evidence="2 3">
    <name type="scientific">Trichechus manatus latirostris</name>
    <name type="common">Florida manatee</name>
    <dbReference type="NCBI Taxonomy" id="127582"/>
    <lineage>
        <taxon>Eukaryota</taxon>
        <taxon>Metazoa</taxon>
        <taxon>Chordata</taxon>
        <taxon>Craniata</taxon>
        <taxon>Vertebrata</taxon>
        <taxon>Euteleostomi</taxon>
        <taxon>Mammalia</taxon>
        <taxon>Eutheria</taxon>
        <taxon>Afrotheria</taxon>
        <taxon>Sirenia</taxon>
        <taxon>Trichechidae</taxon>
        <taxon>Trichechus</taxon>
    </lineage>
</organism>
<protein>
    <submittedName>
        <fullName evidence="3">Phosphatidylinositol N-acetylglucosaminyltransferase subunit P</fullName>
    </submittedName>
</protein>
<sequence>MLGRTTRDDLCERHKALSKPLAVVKNAQGWLQGICPVDAGLDCGRGLQFEELLVTRAPLETPAAVVLAQIHPCLAGFCSPTPTPILFQGEAGSTGHTKLCKHYGAAGPNHSGPPGEACGAGAAFVPRLFVPSPADCLKPQGKNGGKFTVAIARKSDLWLCTFFKLPIWLQYWAVALPVYLLITIVISYVLLFGVNMMSTSPLDSIHTITGKCI</sequence>
<dbReference type="AlphaFoldDB" id="A0A2Y9QAP0"/>
<keyword evidence="1" id="KW-1133">Transmembrane helix</keyword>
<dbReference type="GO" id="GO:0006506">
    <property type="term" value="P:GPI anchor biosynthetic process"/>
    <property type="evidence" value="ECO:0007669"/>
    <property type="project" value="TreeGrafter"/>
</dbReference>
<dbReference type="InterPro" id="IPR052263">
    <property type="entry name" value="GPI_Anchor_Biosynth"/>
</dbReference>
<keyword evidence="1" id="KW-0472">Membrane</keyword>
<dbReference type="RefSeq" id="XP_023580195.1">
    <property type="nucleotide sequence ID" value="XM_023724427.1"/>
</dbReference>
<gene>
    <name evidence="3" type="primary">PIGP</name>
</gene>
<reference evidence="3" key="1">
    <citation type="submission" date="2025-08" db="UniProtKB">
        <authorList>
            <consortium name="RefSeq"/>
        </authorList>
    </citation>
    <scope>IDENTIFICATION</scope>
</reference>
<dbReference type="PANTHER" id="PTHR46346:SF1">
    <property type="entry name" value="PHOSPHATIDYLINOSITOL N-ACETYLGLUCOSAMINYLTRANSFERASE SUBUNIT P"/>
    <property type="match status" value="1"/>
</dbReference>
<name>A0A2Y9QAP0_TRIMA</name>
<evidence type="ECO:0000313" key="3">
    <source>
        <dbReference type="RefSeq" id="XP_023580195.1"/>
    </source>
</evidence>